<feature type="domain" description="Peptidase M43 pregnancy-associated plasma-A" evidence="10">
    <location>
        <begin position="161"/>
        <end position="312"/>
    </location>
</feature>
<comment type="similarity">
    <text evidence="1">Belongs to the peptidase M43B family.</text>
</comment>
<proteinExistence type="inferred from homology"/>
<evidence type="ECO:0000256" key="1">
    <source>
        <dbReference type="ARBA" id="ARBA00008721"/>
    </source>
</evidence>
<keyword evidence="2" id="KW-0645">Protease</keyword>
<dbReference type="Pfam" id="PF05572">
    <property type="entry name" value="Peptidase_M43"/>
    <property type="match status" value="1"/>
</dbReference>
<organism evidence="12 13">
    <name type="scientific">Tenacibaculum vairaonense</name>
    <dbReference type="NCBI Taxonomy" id="3137860"/>
    <lineage>
        <taxon>Bacteria</taxon>
        <taxon>Pseudomonadati</taxon>
        <taxon>Bacteroidota</taxon>
        <taxon>Flavobacteriia</taxon>
        <taxon>Flavobacteriales</taxon>
        <taxon>Flavobacteriaceae</taxon>
        <taxon>Tenacibaculum</taxon>
    </lineage>
</organism>
<name>A0ABM9PQV1_9FLAO</name>
<evidence type="ECO:0000256" key="2">
    <source>
        <dbReference type="ARBA" id="ARBA00022670"/>
    </source>
</evidence>
<reference evidence="12 13" key="1">
    <citation type="submission" date="2024-05" db="EMBL/GenBank/DDBJ databases">
        <authorList>
            <person name="Duchaud E."/>
        </authorList>
    </citation>
    <scope>NUCLEOTIDE SEQUENCE [LARGE SCALE GENOMIC DNA]</scope>
    <source>
        <strain evidence="12">Ena-SAMPLE-TAB-13-05-2024-13:56:06:370-140305</strain>
    </source>
</reference>
<keyword evidence="3" id="KW-0479">Metal-binding</keyword>
<keyword evidence="13" id="KW-1185">Reference proteome</keyword>
<comment type="caution">
    <text evidence="12">The sequence shown here is derived from an EMBL/GenBank/DDBJ whole genome shotgun (WGS) entry which is preliminary data.</text>
</comment>
<accession>A0ABM9PQV1</accession>
<dbReference type="EMBL" id="CAXJRC010000043">
    <property type="protein sequence ID" value="CAL2108159.1"/>
    <property type="molecule type" value="Genomic_DNA"/>
</dbReference>
<feature type="chain" id="PRO_5045350667" evidence="9">
    <location>
        <begin position="24"/>
        <end position="1052"/>
    </location>
</feature>
<dbReference type="SUPFAM" id="SSF55486">
    <property type="entry name" value="Metalloproteases ('zincins'), catalytic domain"/>
    <property type="match status" value="1"/>
</dbReference>
<evidence type="ECO:0000256" key="8">
    <source>
        <dbReference type="ARBA" id="ARBA00023157"/>
    </source>
</evidence>
<dbReference type="InterPro" id="IPR026444">
    <property type="entry name" value="Secre_tail"/>
</dbReference>
<evidence type="ECO:0000256" key="9">
    <source>
        <dbReference type="SAM" id="SignalP"/>
    </source>
</evidence>
<keyword evidence="6" id="KW-0862">Zinc</keyword>
<dbReference type="NCBIfam" id="TIGR04183">
    <property type="entry name" value="Por_Secre_tail"/>
    <property type="match status" value="1"/>
</dbReference>
<keyword evidence="4 9" id="KW-0732">Signal</keyword>
<dbReference type="InterPro" id="IPR008754">
    <property type="entry name" value="Peptidase_M43"/>
</dbReference>
<sequence length="1052" mass="114026">MKQKTILLPFLLMMVLLAIDVSAQDCKVTSENQKVFLKYPESKKEFDNFNEYSRRVTREKKTSIFNRAGETYTIPVVIHVYGDVQHGQTVTYDKIKVALDKLNEDFNGLNDDFNTVDPVFSGRRGTLSIRFALAKIDPNGGGTNGVVFHPEKGGYGNGSGYDAQIAADAWDNYKYMNVYIMGDLYADGKATNSGVAWYPNTAMSNNNTARVVYNGRYIHGNTNKEFASVFTHEFGHWLNLIHTFEGGCNDPNGDYVDDTPKEDTNSGDDGCVVGASDCGNLINYENYMGYDAAAGCGKMFTQGQISRMLTALQHPARRPLWQPANLTATGVNLTGASLVVDNSTVEEAVINNGTIANEAKNVTLQGGTFAVGSGNLSAGTHFDANLPQGISAQITVVNNQKLSVKFTGQASNHAKANNITGTITFRNAAISGGTAALNSNKIAFEFSFYDPYKVVYVDNDDYTANSGKTWTFFRINGAENDRGFGTFFENNALKLETYQKALVCQSGTRNPIPLALNTEINQQSSWVAGGAYPDLHVIRDANYTAWDGKTAYIGFQFQLYPGKVNYGWFRVRVNSNGSSYTLLDYAYSTEPSGKIRAGSKVWDGGDTGGPTCNDGIQNGDETGVDCGGSCEPCDTTVTYCDSNGRSINDEFISRVQLNTINNSSSGSNGGYADYTATVSTSLSKGSNYSITITPSWRSTVYSEGYSVWIDYNKDGDFTDAGEQVWSKAASKDTSVTGQFTVPNSATSGNTRMRVSMKYNGVATSCESFGYGEVEDYKIVIGGGSTPTCNDGIQNGDETGVDCGGSCAPCNTNDDIVYVNMDDVTVTSSDTWKFFRIETGDDTGYGAWYTGNSVRLVTYNKNIVCEGTSSNASYLGEGVSVGSSSNFVANSNSYIVSDSGYTSWNGKTGFIGFTFKINGNTHYGWFRISVASNGLSYTITDYAYNKNANGAITTVTRNGAVGPNYNKLSTSGAISAIPNPFAKHTKIDISSLSKDGAIRLEVYDLLGRHIYKENIQSPSSFILIDDAMLKNEGMYLLKIQSGKQVKTLSILKQ</sequence>
<evidence type="ECO:0000259" key="11">
    <source>
        <dbReference type="Pfam" id="PF20009"/>
    </source>
</evidence>
<feature type="signal peptide" evidence="9">
    <location>
        <begin position="1"/>
        <end position="23"/>
    </location>
</feature>
<evidence type="ECO:0000256" key="6">
    <source>
        <dbReference type="ARBA" id="ARBA00022833"/>
    </source>
</evidence>
<dbReference type="Gene3D" id="3.40.390.10">
    <property type="entry name" value="Collagenase (Catalytic Domain)"/>
    <property type="match status" value="1"/>
</dbReference>
<dbReference type="PANTHER" id="PTHR47466">
    <property type="match status" value="1"/>
</dbReference>
<keyword evidence="7" id="KW-0482">Metalloprotease</keyword>
<evidence type="ECO:0000313" key="13">
    <source>
        <dbReference type="Proteomes" id="UP001497602"/>
    </source>
</evidence>
<evidence type="ECO:0000256" key="7">
    <source>
        <dbReference type="ARBA" id="ARBA00023049"/>
    </source>
</evidence>
<protein>
    <submittedName>
        <fullName evidence="12">Secreted protein (Por secretion system target)</fullName>
    </submittedName>
</protein>
<evidence type="ECO:0000259" key="10">
    <source>
        <dbReference type="Pfam" id="PF05572"/>
    </source>
</evidence>
<evidence type="ECO:0000256" key="3">
    <source>
        <dbReference type="ARBA" id="ARBA00022723"/>
    </source>
</evidence>
<evidence type="ECO:0000313" key="12">
    <source>
        <dbReference type="EMBL" id="CAL2108159.1"/>
    </source>
</evidence>
<dbReference type="InterPro" id="IPR045474">
    <property type="entry name" value="GEVED"/>
</dbReference>
<keyword evidence="5" id="KW-0378">Hydrolase</keyword>
<gene>
    <name evidence="12" type="ORF">T190115A13A_60154</name>
</gene>
<evidence type="ECO:0000256" key="5">
    <source>
        <dbReference type="ARBA" id="ARBA00022801"/>
    </source>
</evidence>
<keyword evidence="8" id="KW-1015">Disulfide bond</keyword>
<dbReference type="RefSeq" id="WP_348739699.1">
    <property type="nucleotide sequence ID" value="NZ_CAXJRC010000043.1"/>
</dbReference>
<evidence type="ECO:0000256" key="4">
    <source>
        <dbReference type="ARBA" id="ARBA00022729"/>
    </source>
</evidence>
<dbReference type="InterPro" id="IPR024079">
    <property type="entry name" value="MetalloPept_cat_dom_sf"/>
</dbReference>
<dbReference type="PANTHER" id="PTHR47466:SF1">
    <property type="entry name" value="METALLOPROTEASE MEP1 (AFU_ORTHOLOGUE AFUA_1G07730)-RELATED"/>
    <property type="match status" value="1"/>
</dbReference>
<feature type="domain" description="GEVED" evidence="11">
    <location>
        <begin position="705"/>
        <end position="778"/>
    </location>
</feature>
<dbReference type="Proteomes" id="UP001497602">
    <property type="component" value="Unassembled WGS sequence"/>
</dbReference>
<dbReference type="Pfam" id="PF20009">
    <property type="entry name" value="GEVED"/>
    <property type="match status" value="1"/>
</dbReference>